<dbReference type="Pfam" id="PF02321">
    <property type="entry name" value="OEP"/>
    <property type="match status" value="1"/>
</dbReference>
<dbReference type="AlphaFoldDB" id="A0AAW9RQT7"/>
<sequence length="431" mass="49613">MNLQKYLGFLLIGFTTCQLAFGQDTLQLNRQQCEALFLKENLLLIAEKLNINQAEATLRQARLWPNPTLTIDQVNAWATPAQLQGAEGLPPLVGRFGRNQQIGVEIEQLLLTAGKRKKMMAVEQVSVDMAGQYFEELLRNLKVEFRKDLTQLQYLQQLREVYRKQLSSVQQLVNAYRKQVEEGNLSKAEWLRLKALELEIVQEIHGLSKEMNNIQHELKVLMNLPPSSCLVLDTTGYLPEFAKIKRLAPDSLLQEATTHRPDLKIAQLEKKYFDKWHTYERAQRIPDITLKAGYDRGGNFMKDFVGFGVGIDLPVFNRNQGNIKHARIAMERAEVLGAQKALEMESGLLLANQHLQTAIAFYERLEPGFEAELDRMLNRFTKTFKDRDISQLEYLDFLEAYLNNKKNLLESSKEINLKLEELQYEVGTDIL</sequence>
<evidence type="ECO:0000256" key="1">
    <source>
        <dbReference type="ARBA" id="ARBA00007613"/>
    </source>
</evidence>
<organism evidence="2 3">
    <name type="scientific">Rapidithrix thailandica</name>
    <dbReference type="NCBI Taxonomy" id="413964"/>
    <lineage>
        <taxon>Bacteria</taxon>
        <taxon>Pseudomonadati</taxon>
        <taxon>Bacteroidota</taxon>
        <taxon>Cytophagia</taxon>
        <taxon>Cytophagales</taxon>
        <taxon>Flammeovirgaceae</taxon>
        <taxon>Rapidithrix</taxon>
    </lineage>
</organism>
<dbReference type="RefSeq" id="WP_346820042.1">
    <property type="nucleotide sequence ID" value="NZ_JBDKWZ010000002.1"/>
</dbReference>
<protein>
    <submittedName>
        <fullName evidence="2">TolC family protein</fullName>
    </submittedName>
</protein>
<accession>A0AAW9RQT7</accession>
<comment type="similarity">
    <text evidence="1">Belongs to the outer membrane factor (OMF) (TC 1.B.17) family.</text>
</comment>
<dbReference type="InterPro" id="IPR003423">
    <property type="entry name" value="OMP_efflux"/>
</dbReference>
<proteinExistence type="inferred from homology"/>
<dbReference type="SUPFAM" id="SSF56954">
    <property type="entry name" value="Outer membrane efflux proteins (OEP)"/>
    <property type="match status" value="1"/>
</dbReference>
<dbReference type="GO" id="GO:0015562">
    <property type="term" value="F:efflux transmembrane transporter activity"/>
    <property type="evidence" value="ECO:0007669"/>
    <property type="project" value="InterPro"/>
</dbReference>
<dbReference type="PANTHER" id="PTHR30203">
    <property type="entry name" value="OUTER MEMBRANE CATION EFFLUX PROTEIN"/>
    <property type="match status" value="1"/>
</dbReference>
<dbReference type="Proteomes" id="UP001403385">
    <property type="component" value="Unassembled WGS sequence"/>
</dbReference>
<reference evidence="2 3" key="1">
    <citation type="submission" date="2024-04" db="EMBL/GenBank/DDBJ databases">
        <title>Novel genus in family Flammeovirgaceae.</title>
        <authorList>
            <person name="Nguyen T.H."/>
            <person name="Vuong T.Q."/>
            <person name="Le H."/>
            <person name="Kim S.-G."/>
        </authorList>
    </citation>
    <scope>NUCLEOTIDE SEQUENCE [LARGE SCALE GENOMIC DNA]</scope>
    <source>
        <strain evidence="2 3">JCM 23209</strain>
    </source>
</reference>
<evidence type="ECO:0000313" key="3">
    <source>
        <dbReference type="Proteomes" id="UP001403385"/>
    </source>
</evidence>
<evidence type="ECO:0000313" key="2">
    <source>
        <dbReference type="EMBL" id="MEN7547257.1"/>
    </source>
</evidence>
<dbReference type="InterPro" id="IPR010131">
    <property type="entry name" value="MdtP/NodT-like"/>
</dbReference>
<gene>
    <name evidence="2" type="ORF">AAG747_05020</name>
</gene>
<dbReference type="Gene3D" id="1.20.1600.10">
    <property type="entry name" value="Outer membrane efflux proteins (OEP)"/>
    <property type="match status" value="1"/>
</dbReference>
<keyword evidence="3" id="KW-1185">Reference proteome</keyword>
<name>A0AAW9RQT7_9BACT</name>
<dbReference type="EMBL" id="JBDKWZ010000002">
    <property type="protein sequence ID" value="MEN7547257.1"/>
    <property type="molecule type" value="Genomic_DNA"/>
</dbReference>
<dbReference type="PANTHER" id="PTHR30203:SF23">
    <property type="entry name" value="OUTER MEMBRANE EFFLUX PROTEIN"/>
    <property type="match status" value="1"/>
</dbReference>
<comment type="caution">
    <text evidence="2">The sequence shown here is derived from an EMBL/GenBank/DDBJ whole genome shotgun (WGS) entry which is preliminary data.</text>
</comment>